<dbReference type="SMART" id="SM00419">
    <property type="entry name" value="HTH_CRP"/>
    <property type="match status" value="1"/>
</dbReference>
<dbReference type="PROSITE" id="PS51063">
    <property type="entry name" value="HTH_CRP_2"/>
    <property type="match status" value="1"/>
</dbReference>
<dbReference type="InterPro" id="IPR036388">
    <property type="entry name" value="WH-like_DNA-bd_sf"/>
</dbReference>
<dbReference type="Pfam" id="PF13545">
    <property type="entry name" value="HTH_Crp_2"/>
    <property type="match status" value="1"/>
</dbReference>
<organism evidence="5 6">
    <name type="scientific">Chelativorans salis</name>
    <dbReference type="NCBI Taxonomy" id="2978478"/>
    <lineage>
        <taxon>Bacteria</taxon>
        <taxon>Pseudomonadati</taxon>
        <taxon>Pseudomonadota</taxon>
        <taxon>Alphaproteobacteria</taxon>
        <taxon>Hyphomicrobiales</taxon>
        <taxon>Phyllobacteriaceae</taxon>
        <taxon>Chelativorans</taxon>
    </lineage>
</organism>
<name>A0ABT2LLV6_9HYPH</name>
<dbReference type="EMBL" id="JAOCZP010000003">
    <property type="protein sequence ID" value="MCT7375565.1"/>
    <property type="molecule type" value="Genomic_DNA"/>
</dbReference>
<keyword evidence="3" id="KW-0804">Transcription</keyword>
<evidence type="ECO:0000256" key="3">
    <source>
        <dbReference type="ARBA" id="ARBA00023163"/>
    </source>
</evidence>
<dbReference type="Gene3D" id="1.10.10.10">
    <property type="entry name" value="Winged helix-like DNA-binding domain superfamily/Winged helix DNA-binding domain"/>
    <property type="match status" value="1"/>
</dbReference>
<dbReference type="CDD" id="cd00092">
    <property type="entry name" value="HTH_CRP"/>
    <property type="match status" value="1"/>
</dbReference>
<accession>A0ABT2LLV6</accession>
<dbReference type="InterPro" id="IPR018490">
    <property type="entry name" value="cNMP-bd_dom_sf"/>
</dbReference>
<evidence type="ECO:0000313" key="6">
    <source>
        <dbReference type="Proteomes" id="UP001320831"/>
    </source>
</evidence>
<dbReference type="RefSeq" id="WP_260902616.1">
    <property type="nucleotide sequence ID" value="NZ_JAOCZP010000003.1"/>
</dbReference>
<dbReference type="SUPFAM" id="SSF46785">
    <property type="entry name" value="Winged helix' DNA-binding domain"/>
    <property type="match status" value="1"/>
</dbReference>
<keyword evidence="6" id="KW-1185">Reference proteome</keyword>
<keyword evidence="2" id="KW-0238">DNA-binding</keyword>
<evidence type="ECO:0000259" key="4">
    <source>
        <dbReference type="PROSITE" id="PS51063"/>
    </source>
</evidence>
<dbReference type="Gene3D" id="2.60.120.10">
    <property type="entry name" value="Jelly Rolls"/>
    <property type="match status" value="1"/>
</dbReference>
<comment type="caution">
    <text evidence="5">The sequence shown here is derived from an EMBL/GenBank/DDBJ whole genome shotgun (WGS) entry which is preliminary data.</text>
</comment>
<dbReference type="InterPro" id="IPR036390">
    <property type="entry name" value="WH_DNA-bd_sf"/>
</dbReference>
<reference evidence="5 6" key="1">
    <citation type="submission" date="2022-09" db="EMBL/GenBank/DDBJ databases">
        <title>Chelativorans salina sp. nov., a novel slightly halophilic bacterium isolated from a saline lake sediment enrichment.</title>
        <authorList>
            <person name="Gao L."/>
            <person name="Fang B.-Z."/>
            <person name="Li W.-J."/>
        </authorList>
    </citation>
    <scope>NUCLEOTIDE SEQUENCE [LARGE SCALE GENOMIC DNA]</scope>
    <source>
        <strain evidence="5 6">EGI FJ00035</strain>
    </source>
</reference>
<dbReference type="InterPro" id="IPR014710">
    <property type="entry name" value="RmlC-like_jellyroll"/>
</dbReference>
<proteinExistence type="predicted"/>
<dbReference type="Proteomes" id="UP001320831">
    <property type="component" value="Unassembled WGS sequence"/>
</dbReference>
<keyword evidence="1" id="KW-0805">Transcription regulation</keyword>
<protein>
    <submittedName>
        <fullName evidence="5">Crp/Fnr family transcriptional regulator</fullName>
    </submittedName>
</protein>
<dbReference type="SUPFAM" id="SSF51206">
    <property type="entry name" value="cAMP-binding domain-like"/>
    <property type="match status" value="1"/>
</dbReference>
<dbReference type="InterPro" id="IPR012318">
    <property type="entry name" value="HTH_CRP"/>
</dbReference>
<sequence length="244" mass="26491">MLSNVTGHFRDIIRSLEAEAPAKAAVSNDSWPKSTPRSAIRRQTYKAGTTISDGDEKKPAILLVMSGWVASCKMLNNGMRTVLDFSLAGDVIMTGWTREAATALSPAVVVELPGPTFEGLLSYPQPISEIILKGLARRYARLAEHVVNIGRRGAVERTAHLLLELAYRINAREKDGAIGFACPLTQADLGDALGISAVHVNRVLKELREGGFVSFRGGVVEIYDQQGLVKLASFDPSYLELRTV</sequence>
<feature type="domain" description="HTH crp-type" evidence="4">
    <location>
        <begin position="152"/>
        <end position="226"/>
    </location>
</feature>
<evidence type="ECO:0000313" key="5">
    <source>
        <dbReference type="EMBL" id="MCT7375565.1"/>
    </source>
</evidence>
<gene>
    <name evidence="5" type="ORF">N5A92_11035</name>
</gene>
<dbReference type="InterPro" id="IPR000595">
    <property type="entry name" value="cNMP-bd_dom"/>
</dbReference>
<dbReference type="CDD" id="cd00038">
    <property type="entry name" value="CAP_ED"/>
    <property type="match status" value="1"/>
</dbReference>
<evidence type="ECO:0000256" key="2">
    <source>
        <dbReference type="ARBA" id="ARBA00023125"/>
    </source>
</evidence>
<evidence type="ECO:0000256" key="1">
    <source>
        <dbReference type="ARBA" id="ARBA00023015"/>
    </source>
</evidence>